<dbReference type="PANTHER" id="PTHR32347:SF23">
    <property type="entry name" value="BLL5650 PROTEIN"/>
    <property type="match status" value="1"/>
</dbReference>
<dbReference type="Pfam" id="PF25917">
    <property type="entry name" value="BSH_RND"/>
    <property type="match status" value="1"/>
</dbReference>
<dbReference type="Gene3D" id="2.40.50.100">
    <property type="match status" value="1"/>
</dbReference>
<dbReference type="InterPro" id="IPR050465">
    <property type="entry name" value="UPF0194_transport"/>
</dbReference>
<evidence type="ECO:0000259" key="4">
    <source>
        <dbReference type="Pfam" id="PF25917"/>
    </source>
</evidence>
<dbReference type="Gene3D" id="2.40.30.170">
    <property type="match status" value="1"/>
</dbReference>
<evidence type="ECO:0000256" key="2">
    <source>
        <dbReference type="ARBA" id="ARBA00023054"/>
    </source>
</evidence>
<dbReference type="InterPro" id="IPR058625">
    <property type="entry name" value="MdtA-like_BSH"/>
</dbReference>
<sequence length="344" mass="38132">MKQLTDMERILFLAALAFVMVSCGGDRKDYDATGTFEATEVTVSAESAGQLVTFNVTEGQQLKGGATVGQIDARQLVLKRDQLATNNDQLQATHGQLEANKRQLAANREATASRRLDLTRQVASIRQQIANQQRERQRFAELLRDGAVARKQVDDIDYQIQVLQKQLAATEEQIASQNASLAEQDKGIAAQMEGINAQQAGVNAQQAGIRSQRAQLDDQIAHTFVKSPITGTVLEKYAECGEFVPVGKPLFKMADTGRMFIRAYLTSGQLKRVRIGQRVKVMADYGDGQRKTYDGVVAWISSRSEFTPKTILTDDERADLVYAVKVQFRNDGYVKIGMYGEVKF</sequence>
<feature type="domain" description="Multidrug resistance protein MdtA-like barrel-sandwich hybrid" evidence="4">
    <location>
        <begin position="40"/>
        <end position="251"/>
    </location>
</feature>
<keyword evidence="2 3" id="KW-0175">Coiled coil</keyword>
<protein>
    <submittedName>
        <fullName evidence="5">Auxiliary transport protein, membrane fusion protein (MFP) family protein</fullName>
    </submittedName>
</protein>
<evidence type="ECO:0000256" key="3">
    <source>
        <dbReference type="SAM" id="Coils"/>
    </source>
</evidence>
<evidence type="ECO:0000256" key="1">
    <source>
        <dbReference type="ARBA" id="ARBA00004196"/>
    </source>
</evidence>
<comment type="caution">
    <text evidence="5">The sequence shown here is derived from an EMBL/GenBank/DDBJ whole genome shotgun (WGS) entry which is preliminary data.</text>
</comment>
<name>F0H9J2_9BACT</name>
<gene>
    <name evidence="5" type="ORF">HMPREF9303_0943</name>
</gene>
<dbReference type="GO" id="GO:0030313">
    <property type="term" value="C:cell envelope"/>
    <property type="evidence" value="ECO:0007669"/>
    <property type="project" value="UniProtKB-SubCell"/>
</dbReference>
<dbReference type="Gene3D" id="1.10.287.1490">
    <property type="match status" value="1"/>
</dbReference>
<dbReference type="PANTHER" id="PTHR32347">
    <property type="entry name" value="EFFLUX SYSTEM COMPONENT YKNX-RELATED"/>
    <property type="match status" value="1"/>
</dbReference>
<evidence type="ECO:0000313" key="5">
    <source>
        <dbReference type="EMBL" id="EGC85508.1"/>
    </source>
</evidence>
<organism evidence="5 6">
    <name type="scientific">Prevotella denticola CRIS 18C-A</name>
    <dbReference type="NCBI Taxonomy" id="944557"/>
    <lineage>
        <taxon>Bacteria</taxon>
        <taxon>Pseudomonadati</taxon>
        <taxon>Bacteroidota</taxon>
        <taxon>Bacteroidia</taxon>
        <taxon>Bacteroidales</taxon>
        <taxon>Prevotellaceae</taxon>
        <taxon>Prevotella</taxon>
    </lineage>
</organism>
<comment type="subcellular location">
    <subcellularLocation>
        <location evidence="1">Cell envelope</location>
    </subcellularLocation>
</comment>
<feature type="coiled-coil region" evidence="3">
    <location>
        <begin position="73"/>
        <end position="180"/>
    </location>
</feature>
<reference evidence="5 6" key="1">
    <citation type="submission" date="2011-02" db="EMBL/GenBank/DDBJ databases">
        <authorList>
            <person name="Durkin A.S."/>
            <person name="Madupu R."/>
            <person name="Torralba M."/>
            <person name="Gillis M."/>
            <person name="Methe B."/>
            <person name="Sutton G."/>
            <person name="Nelson K.E."/>
        </authorList>
    </citation>
    <scope>NUCLEOTIDE SEQUENCE [LARGE SCALE GENOMIC DNA]</scope>
    <source>
        <strain evidence="5 6">CRIS 18C-A</strain>
    </source>
</reference>
<dbReference type="AlphaFoldDB" id="F0H9J2"/>
<evidence type="ECO:0000313" key="6">
    <source>
        <dbReference type="Proteomes" id="UP000003155"/>
    </source>
</evidence>
<dbReference type="Proteomes" id="UP000003155">
    <property type="component" value="Unassembled WGS sequence"/>
</dbReference>
<dbReference type="PROSITE" id="PS51257">
    <property type="entry name" value="PROKAR_LIPOPROTEIN"/>
    <property type="match status" value="1"/>
</dbReference>
<dbReference type="EMBL" id="AEXO01000098">
    <property type="protein sequence ID" value="EGC85508.1"/>
    <property type="molecule type" value="Genomic_DNA"/>
</dbReference>
<keyword evidence="6" id="KW-1185">Reference proteome</keyword>
<proteinExistence type="predicted"/>
<dbReference type="SUPFAM" id="SSF111369">
    <property type="entry name" value="HlyD-like secretion proteins"/>
    <property type="match status" value="1"/>
</dbReference>
<accession>F0H9J2</accession>